<dbReference type="EMBL" id="SNRW01039071">
    <property type="protein sequence ID" value="KAA6352924.1"/>
    <property type="molecule type" value="Genomic_DNA"/>
</dbReference>
<dbReference type="AlphaFoldDB" id="A0A5J4T3K4"/>
<organism evidence="1 2">
    <name type="scientific">Streblomastix strix</name>
    <dbReference type="NCBI Taxonomy" id="222440"/>
    <lineage>
        <taxon>Eukaryota</taxon>
        <taxon>Metamonada</taxon>
        <taxon>Preaxostyla</taxon>
        <taxon>Oxymonadida</taxon>
        <taxon>Streblomastigidae</taxon>
        <taxon>Streblomastix</taxon>
    </lineage>
</organism>
<gene>
    <name evidence="1" type="ORF">EZS28_051549</name>
</gene>
<evidence type="ECO:0000313" key="1">
    <source>
        <dbReference type="EMBL" id="KAA6352924.1"/>
    </source>
</evidence>
<name>A0A5J4T3K4_9EUKA</name>
<sequence>MLPSMQRTAVDEFELRIELAEGCKDVIIGSIGRSGEGLIRIMKGGIIIDSSGNVIKYGNSDSNQDSKSNLFIGKREDEKTHRIMDYFGRRSVNLILILIFCVEIT</sequence>
<proteinExistence type="predicted"/>
<dbReference type="Proteomes" id="UP000324800">
    <property type="component" value="Unassembled WGS sequence"/>
</dbReference>
<comment type="caution">
    <text evidence="1">The sequence shown here is derived from an EMBL/GenBank/DDBJ whole genome shotgun (WGS) entry which is preliminary data.</text>
</comment>
<evidence type="ECO:0000313" key="2">
    <source>
        <dbReference type="Proteomes" id="UP000324800"/>
    </source>
</evidence>
<reference evidence="1 2" key="1">
    <citation type="submission" date="2019-03" db="EMBL/GenBank/DDBJ databases">
        <title>Single cell metagenomics reveals metabolic interactions within the superorganism composed of flagellate Streblomastix strix and complex community of Bacteroidetes bacteria on its surface.</title>
        <authorList>
            <person name="Treitli S.C."/>
            <person name="Kolisko M."/>
            <person name="Husnik F."/>
            <person name="Keeling P."/>
            <person name="Hampl V."/>
        </authorList>
    </citation>
    <scope>NUCLEOTIDE SEQUENCE [LARGE SCALE GENOMIC DNA]</scope>
    <source>
        <strain evidence="1">ST1C</strain>
    </source>
</reference>
<accession>A0A5J4T3K4</accession>
<protein>
    <submittedName>
        <fullName evidence="1">Uncharacterized protein</fullName>
    </submittedName>
</protein>